<dbReference type="GO" id="GO:0005886">
    <property type="term" value="C:plasma membrane"/>
    <property type="evidence" value="ECO:0007669"/>
    <property type="project" value="UniProtKB-SubCell"/>
</dbReference>
<feature type="transmembrane region" description="Helical" evidence="6">
    <location>
        <begin position="286"/>
        <end position="305"/>
    </location>
</feature>
<evidence type="ECO:0000256" key="6">
    <source>
        <dbReference type="SAM" id="Phobius"/>
    </source>
</evidence>
<organism evidence="8 9">
    <name type="scientific">Amycolatopsis pretoriensis</name>
    <dbReference type="NCBI Taxonomy" id="218821"/>
    <lineage>
        <taxon>Bacteria</taxon>
        <taxon>Bacillati</taxon>
        <taxon>Actinomycetota</taxon>
        <taxon>Actinomycetes</taxon>
        <taxon>Pseudonocardiales</taxon>
        <taxon>Pseudonocardiaceae</taxon>
        <taxon>Amycolatopsis</taxon>
    </lineage>
</organism>
<keyword evidence="5 6" id="KW-0472">Membrane</keyword>
<dbReference type="EMBL" id="FNUJ01000012">
    <property type="protein sequence ID" value="SEF37126.1"/>
    <property type="molecule type" value="Genomic_DNA"/>
</dbReference>
<keyword evidence="4 6" id="KW-1133">Transmembrane helix</keyword>
<keyword evidence="2" id="KW-1003">Cell membrane</keyword>
<feature type="transmembrane region" description="Helical" evidence="6">
    <location>
        <begin position="311"/>
        <end position="333"/>
    </location>
</feature>
<evidence type="ECO:0000256" key="4">
    <source>
        <dbReference type="ARBA" id="ARBA00022989"/>
    </source>
</evidence>
<comment type="subcellular location">
    <subcellularLocation>
        <location evidence="1">Cell membrane</location>
        <topology evidence="1">Multi-pass membrane protein</topology>
    </subcellularLocation>
</comment>
<dbReference type="RefSeq" id="WP_086676653.1">
    <property type="nucleotide sequence ID" value="NZ_FNUJ01000012.1"/>
</dbReference>
<dbReference type="Gene3D" id="1.20.1250.20">
    <property type="entry name" value="MFS general substrate transporter like domains"/>
    <property type="match status" value="1"/>
</dbReference>
<feature type="domain" description="Major facilitator superfamily (MFS) profile" evidence="7">
    <location>
        <begin position="24"/>
        <end position="398"/>
    </location>
</feature>
<dbReference type="PROSITE" id="PS50850">
    <property type="entry name" value="MFS"/>
    <property type="match status" value="1"/>
</dbReference>
<feature type="transmembrane region" description="Helical" evidence="6">
    <location>
        <begin position="221"/>
        <end position="240"/>
    </location>
</feature>
<feature type="transmembrane region" description="Helical" evidence="6">
    <location>
        <begin position="177"/>
        <end position="200"/>
    </location>
</feature>
<reference evidence="9" key="1">
    <citation type="submission" date="2016-10" db="EMBL/GenBank/DDBJ databases">
        <authorList>
            <person name="Varghese N."/>
            <person name="Submissions S."/>
        </authorList>
    </citation>
    <scope>NUCLEOTIDE SEQUENCE [LARGE SCALE GENOMIC DNA]</scope>
    <source>
        <strain evidence="9">DSM 44654</strain>
    </source>
</reference>
<dbReference type="GO" id="GO:0022857">
    <property type="term" value="F:transmembrane transporter activity"/>
    <property type="evidence" value="ECO:0007669"/>
    <property type="project" value="InterPro"/>
</dbReference>
<sequence>MNTGAASAASREATGGLAGPWRPGLAGLATLAITYGFARYGYGLFLSRFQSDFGGSAGALGAVTSIGYLGELLALGMVSWWAGRMSPRLPIGVGLGCAGTGMLLIAVAPNTGVLVLGVAVSGMSPGWVWTPYSDVVQDTVRPGGRAHALSMISTGTTFGVVLAGPAALFAADSRWRLVWLGAAVAAFAVLVWNVRVLPGAPTRRARSHSEFRWRELVRRRGAWPLFAAAASSGLVGAAYWSFAGVAVATANAGDERVAPALWTVIGVTGITGVFTGRLVRQLGLRVIFVSAQIVLSASLAVLWLAPAGWGFALTSAVLYGAGFMVGGTLLSVWSSTVFDDHPTRGFSVVVVFITLGAVTGPALLGLVVDHAGLGTAFAVATFLAVGTLAALPPHPRTRSEGTR</sequence>
<feature type="transmembrane region" description="Helical" evidence="6">
    <location>
        <begin position="373"/>
        <end position="391"/>
    </location>
</feature>
<keyword evidence="3 6" id="KW-0812">Transmembrane</keyword>
<dbReference type="InterPro" id="IPR036259">
    <property type="entry name" value="MFS_trans_sf"/>
</dbReference>
<name>A0A1H5RFF2_9PSEU</name>
<evidence type="ECO:0000313" key="8">
    <source>
        <dbReference type="EMBL" id="SEF37126.1"/>
    </source>
</evidence>
<feature type="transmembrane region" description="Helical" evidence="6">
    <location>
        <begin position="57"/>
        <end position="82"/>
    </location>
</feature>
<evidence type="ECO:0000256" key="5">
    <source>
        <dbReference type="ARBA" id="ARBA00023136"/>
    </source>
</evidence>
<evidence type="ECO:0000256" key="1">
    <source>
        <dbReference type="ARBA" id="ARBA00004651"/>
    </source>
</evidence>
<dbReference type="STRING" id="218821.SAMN05421837_112239"/>
<feature type="transmembrane region" description="Helical" evidence="6">
    <location>
        <begin position="345"/>
        <end position="367"/>
    </location>
</feature>
<dbReference type="InterPro" id="IPR020846">
    <property type="entry name" value="MFS_dom"/>
</dbReference>
<accession>A0A1H5RFF2</accession>
<dbReference type="Proteomes" id="UP000198878">
    <property type="component" value="Unassembled WGS sequence"/>
</dbReference>
<dbReference type="AlphaFoldDB" id="A0A1H5RFF2"/>
<feature type="transmembrane region" description="Helical" evidence="6">
    <location>
        <begin position="149"/>
        <end position="171"/>
    </location>
</feature>
<evidence type="ECO:0000256" key="2">
    <source>
        <dbReference type="ARBA" id="ARBA00022475"/>
    </source>
</evidence>
<dbReference type="PANTHER" id="PTHR43124">
    <property type="entry name" value="PURINE EFFLUX PUMP PBUE"/>
    <property type="match status" value="1"/>
</dbReference>
<dbReference type="InterPro" id="IPR011701">
    <property type="entry name" value="MFS"/>
</dbReference>
<gene>
    <name evidence="8" type="ORF">SAMN05421837_112239</name>
</gene>
<feature type="transmembrane region" description="Helical" evidence="6">
    <location>
        <begin position="102"/>
        <end position="128"/>
    </location>
</feature>
<dbReference type="InterPro" id="IPR050189">
    <property type="entry name" value="MFS_Efflux_Transporters"/>
</dbReference>
<evidence type="ECO:0000313" key="9">
    <source>
        <dbReference type="Proteomes" id="UP000198878"/>
    </source>
</evidence>
<feature type="transmembrane region" description="Helical" evidence="6">
    <location>
        <begin position="25"/>
        <end position="45"/>
    </location>
</feature>
<dbReference type="Pfam" id="PF07690">
    <property type="entry name" value="MFS_1"/>
    <property type="match status" value="1"/>
</dbReference>
<dbReference type="OrthoDB" id="2957247at2"/>
<dbReference type="PANTHER" id="PTHR43124:SF3">
    <property type="entry name" value="CHLORAMPHENICOL EFFLUX PUMP RV0191"/>
    <property type="match status" value="1"/>
</dbReference>
<protein>
    <submittedName>
        <fullName evidence="8">Predicted arabinose efflux permease, MFS family</fullName>
    </submittedName>
</protein>
<dbReference type="SUPFAM" id="SSF103473">
    <property type="entry name" value="MFS general substrate transporter"/>
    <property type="match status" value="1"/>
</dbReference>
<evidence type="ECO:0000256" key="3">
    <source>
        <dbReference type="ARBA" id="ARBA00022692"/>
    </source>
</evidence>
<keyword evidence="9" id="KW-1185">Reference proteome</keyword>
<feature type="transmembrane region" description="Helical" evidence="6">
    <location>
        <begin position="260"/>
        <end position="279"/>
    </location>
</feature>
<evidence type="ECO:0000259" key="7">
    <source>
        <dbReference type="PROSITE" id="PS50850"/>
    </source>
</evidence>
<proteinExistence type="predicted"/>